<dbReference type="InterPro" id="IPR053226">
    <property type="entry name" value="Pyrrolopyrazine_biosynth_F"/>
</dbReference>
<comment type="caution">
    <text evidence="1">The sequence shown here is derived from an EMBL/GenBank/DDBJ whole genome shotgun (WGS) entry which is preliminary data.</text>
</comment>
<dbReference type="Pfam" id="PF19798">
    <property type="entry name" value="Sulfotransfer_5"/>
    <property type="match status" value="1"/>
</dbReference>
<name>A0A2K3Q7B9_9HYPO</name>
<dbReference type="InterPro" id="IPR027417">
    <property type="entry name" value="P-loop_NTPase"/>
</dbReference>
<dbReference type="SUPFAM" id="SSF52540">
    <property type="entry name" value="P-loop containing nucleoside triphosphate hydrolases"/>
    <property type="match status" value="1"/>
</dbReference>
<dbReference type="EMBL" id="NRSZ01001092">
    <property type="protein sequence ID" value="PNY23462.1"/>
    <property type="molecule type" value="Genomic_DNA"/>
</dbReference>
<evidence type="ECO:0000313" key="1">
    <source>
        <dbReference type="EMBL" id="PNY23462.1"/>
    </source>
</evidence>
<keyword evidence="2" id="KW-1185">Reference proteome</keyword>
<accession>A0A2K3Q7B9</accession>
<evidence type="ECO:0008006" key="3">
    <source>
        <dbReference type="Google" id="ProtNLM"/>
    </source>
</evidence>
<dbReference type="STRING" id="45235.A0A2K3Q7B9"/>
<organism evidence="1 2">
    <name type="scientific">Tolypocladium capitatum</name>
    <dbReference type="NCBI Taxonomy" id="45235"/>
    <lineage>
        <taxon>Eukaryota</taxon>
        <taxon>Fungi</taxon>
        <taxon>Dikarya</taxon>
        <taxon>Ascomycota</taxon>
        <taxon>Pezizomycotina</taxon>
        <taxon>Sordariomycetes</taxon>
        <taxon>Hypocreomycetidae</taxon>
        <taxon>Hypocreales</taxon>
        <taxon>Ophiocordycipitaceae</taxon>
        <taxon>Tolypocladium</taxon>
    </lineage>
</organism>
<protein>
    <recommendedName>
        <fullName evidence="3">Branched-chain-amino-acid aminotransferase-like protein 2</fullName>
    </recommendedName>
</protein>
<reference evidence="1 2" key="1">
    <citation type="submission" date="2017-08" db="EMBL/GenBank/DDBJ databases">
        <title>Harnessing the power of phylogenomics to disentangle the directionality and signatures of interkingdom host jumping in the parasitic fungal genus Tolypocladium.</title>
        <authorList>
            <person name="Quandt C.A."/>
            <person name="Patterson W."/>
            <person name="Spatafora J.W."/>
        </authorList>
    </citation>
    <scope>NUCLEOTIDE SEQUENCE [LARGE SCALE GENOMIC DNA]</scope>
    <source>
        <strain evidence="1 2">CBS 113982</strain>
    </source>
</reference>
<dbReference type="PANTHER" id="PTHR48419">
    <property type="entry name" value="SULFOTRANSFERASE DOMAIN-CONTAINING PROTEIN"/>
    <property type="match status" value="1"/>
</dbReference>
<dbReference type="AlphaFoldDB" id="A0A2K3Q7B9"/>
<dbReference type="OrthoDB" id="2405944at2759"/>
<sequence>MAPRPVFAATHPRACSTAFERVFMTRRDVLDSQHEPFGDAFYFGPEFLSDRFRHDEAARKASAESHRTYKSILDHFGEVEKQVRLLLCRSLAPKRGGRLIQCPNLVPLPCFGKRVFIKDMAYYLFPPPGRPAAIAPSLGGGEEPGNPTVLPLDVLRKFHFTFLIRHPRRSIPSFYRCITPPLSDVTGWTTFMPSEAGYEELVRLFDFLLKEGIVDRDHLTVVDADDLLDNPEETIRQYCDRTGIDFDPGMLVWDQADQDHAAKLFAKWDGFHNDVLGSSRLHARTHAQVGTATDKTSTVESENEEWTKAYGPEAQKLIRQCVDANIPNYEYLKQFCFKV</sequence>
<gene>
    <name evidence="1" type="ORF">TCAP_06600</name>
</gene>
<dbReference type="Gene3D" id="3.40.50.300">
    <property type="entry name" value="P-loop containing nucleotide triphosphate hydrolases"/>
    <property type="match status" value="1"/>
</dbReference>
<dbReference type="Proteomes" id="UP000236621">
    <property type="component" value="Unassembled WGS sequence"/>
</dbReference>
<proteinExistence type="predicted"/>
<evidence type="ECO:0000313" key="2">
    <source>
        <dbReference type="Proteomes" id="UP000236621"/>
    </source>
</evidence>
<dbReference type="PANTHER" id="PTHR48419:SF1">
    <property type="entry name" value="SULFOTRANSFERASE DOMAIN-CONTAINING PROTEIN"/>
    <property type="match status" value="1"/>
</dbReference>